<protein>
    <submittedName>
        <fullName evidence="2">Uncharacterized protein</fullName>
    </submittedName>
</protein>
<name>E6QW61_9ZZZZ</name>
<evidence type="ECO:0000256" key="1">
    <source>
        <dbReference type="SAM" id="MobiDB-lite"/>
    </source>
</evidence>
<reference evidence="2" key="1">
    <citation type="submission" date="2009-10" db="EMBL/GenBank/DDBJ databases">
        <title>Diversity of trophic interactions inside an arsenic-rich microbial ecosystem.</title>
        <authorList>
            <person name="Bertin P.N."/>
            <person name="Heinrich-Salmeron A."/>
            <person name="Pelletier E."/>
            <person name="Goulhen-Chollet F."/>
            <person name="Arsene-Ploetze F."/>
            <person name="Gallien S."/>
            <person name="Calteau A."/>
            <person name="Vallenet D."/>
            <person name="Casiot C."/>
            <person name="Chane-Woon-Ming B."/>
            <person name="Giloteaux L."/>
            <person name="Barakat M."/>
            <person name="Bonnefoy V."/>
            <person name="Bruneel O."/>
            <person name="Chandler M."/>
            <person name="Cleiss J."/>
            <person name="Duran R."/>
            <person name="Elbaz-Poulichet F."/>
            <person name="Fonknechten N."/>
            <person name="Lauga B."/>
            <person name="Mornico D."/>
            <person name="Ortet P."/>
            <person name="Schaeffer C."/>
            <person name="Siguier P."/>
            <person name="Alexander Thil Smith A."/>
            <person name="Van Dorsselaer A."/>
            <person name="Weissenbach J."/>
            <person name="Medigue C."/>
            <person name="Le Paslier D."/>
        </authorList>
    </citation>
    <scope>NUCLEOTIDE SEQUENCE</scope>
</reference>
<feature type="region of interest" description="Disordered" evidence="1">
    <location>
        <begin position="33"/>
        <end position="52"/>
    </location>
</feature>
<comment type="caution">
    <text evidence="2">The sequence shown here is derived from an EMBL/GenBank/DDBJ whole genome shotgun (WGS) entry which is preliminary data.</text>
</comment>
<sequence length="52" mass="6237">MKTNMDIRRIFRNSVRLYFAPITGAIKEVRSEMSRIHREQHQQVTSPDKQHV</sequence>
<organism evidence="2">
    <name type="scientific">mine drainage metagenome</name>
    <dbReference type="NCBI Taxonomy" id="410659"/>
    <lineage>
        <taxon>unclassified sequences</taxon>
        <taxon>metagenomes</taxon>
        <taxon>ecological metagenomes</taxon>
    </lineage>
</organism>
<dbReference type="AlphaFoldDB" id="E6QW61"/>
<evidence type="ECO:0000313" key="2">
    <source>
        <dbReference type="EMBL" id="CBI11484.1"/>
    </source>
</evidence>
<proteinExistence type="predicted"/>
<accession>E6QW61</accession>
<gene>
    <name evidence="2" type="ORF">CARN7_2315</name>
</gene>
<feature type="compositionally biased region" description="Polar residues" evidence="1">
    <location>
        <begin position="42"/>
        <end position="52"/>
    </location>
</feature>
<dbReference type="EMBL" id="CABR01000146">
    <property type="protein sequence ID" value="CBI11484.1"/>
    <property type="molecule type" value="Genomic_DNA"/>
</dbReference>